<accession>A0A9J6ED59</accession>
<dbReference type="Gene3D" id="3.40.50.1820">
    <property type="entry name" value="alpha/beta hydrolase"/>
    <property type="match status" value="1"/>
</dbReference>
<evidence type="ECO:0000313" key="7">
    <source>
        <dbReference type="EMBL" id="KAH8032045.1"/>
    </source>
</evidence>
<proteinExistence type="inferred from homology"/>
<reference evidence="7" key="2">
    <citation type="submission" date="2021-09" db="EMBL/GenBank/DDBJ databases">
        <authorList>
            <person name="Jia N."/>
            <person name="Wang J."/>
            <person name="Shi W."/>
            <person name="Du L."/>
            <person name="Sun Y."/>
            <person name="Zhan W."/>
            <person name="Jiang J."/>
            <person name="Wang Q."/>
            <person name="Zhang B."/>
            <person name="Ji P."/>
            <person name="Sakyi L.B."/>
            <person name="Cui X."/>
            <person name="Yuan T."/>
            <person name="Jiang B."/>
            <person name="Yang W."/>
            <person name="Lam T.T.-Y."/>
            <person name="Chang Q."/>
            <person name="Ding S."/>
            <person name="Wang X."/>
            <person name="Zhu J."/>
            <person name="Ruan X."/>
            <person name="Zhao L."/>
            <person name="Wei J."/>
            <person name="Que T."/>
            <person name="Du C."/>
            <person name="Cheng J."/>
            <person name="Dai P."/>
            <person name="Han X."/>
            <person name="Huang E."/>
            <person name="Gao Y."/>
            <person name="Liu J."/>
            <person name="Shao H."/>
            <person name="Ye R."/>
            <person name="Li L."/>
            <person name="Wei W."/>
            <person name="Wang X."/>
            <person name="Wang C."/>
            <person name="Huo Q."/>
            <person name="Li W."/>
            <person name="Guo W."/>
            <person name="Chen H."/>
            <person name="Chen S."/>
            <person name="Zhou L."/>
            <person name="Zhou L."/>
            <person name="Ni X."/>
            <person name="Tian J."/>
            <person name="Zhou Y."/>
            <person name="Sheng Y."/>
            <person name="Liu T."/>
            <person name="Pan Y."/>
            <person name="Xia L."/>
            <person name="Li J."/>
            <person name="Zhao F."/>
            <person name="Cao W."/>
        </authorList>
    </citation>
    <scope>NUCLEOTIDE SEQUENCE</scope>
    <source>
        <strain evidence="7">Rmic-2018</strain>
        <tissue evidence="7">Larvae</tissue>
    </source>
</reference>
<dbReference type="InterPro" id="IPR029058">
    <property type="entry name" value="AB_hydrolase_fold"/>
</dbReference>
<dbReference type="GO" id="GO:0019695">
    <property type="term" value="P:choline metabolic process"/>
    <property type="evidence" value="ECO:0007669"/>
    <property type="project" value="TreeGrafter"/>
</dbReference>
<organism evidence="7 8">
    <name type="scientific">Rhipicephalus microplus</name>
    <name type="common">Cattle tick</name>
    <name type="synonym">Boophilus microplus</name>
    <dbReference type="NCBI Taxonomy" id="6941"/>
    <lineage>
        <taxon>Eukaryota</taxon>
        <taxon>Metazoa</taxon>
        <taxon>Ecdysozoa</taxon>
        <taxon>Arthropoda</taxon>
        <taxon>Chelicerata</taxon>
        <taxon>Arachnida</taxon>
        <taxon>Acari</taxon>
        <taxon>Parasitiformes</taxon>
        <taxon>Ixodida</taxon>
        <taxon>Ixodoidea</taxon>
        <taxon>Ixodidae</taxon>
        <taxon>Rhipicephalinae</taxon>
        <taxon>Rhipicephalus</taxon>
        <taxon>Boophilus</taxon>
    </lineage>
</organism>
<evidence type="ECO:0000313" key="8">
    <source>
        <dbReference type="Proteomes" id="UP000821866"/>
    </source>
</evidence>
<keyword evidence="5" id="KW-1133">Transmembrane helix</keyword>
<keyword evidence="8" id="KW-1185">Reference proteome</keyword>
<dbReference type="GO" id="GO:0006581">
    <property type="term" value="P:acetylcholine catabolic process"/>
    <property type="evidence" value="ECO:0007669"/>
    <property type="project" value="TreeGrafter"/>
</dbReference>
<keyword evidence="5" id="KW-0812">Transmembrane</keyword>
<dbReference type="VEuPathDB" id="VectorBase:LOC119165391"/>
<gene>
    <name evidence="7" type="ORF">HPB51_022793</name>
</gene>
<dbReference type="PANTHER" id="PTHR43918:SF4">
    <property type="entry name" value="CARBOXYLIC ESTER HYDROLASE"/>
    <property type="match status" value="1"/>
</dbReference>
<reference evidence="7" key="1">
    <citation type="journal article" date="2020" name="Cell">
        <title>Large-Scale Comparative Analyses of Tick Genomes Elucidate Their Genetic Diversity and Vector Capacities.</title>
        <authorList>
            <consortium name="Tick Genome and Microbiome Consortium (TIGMIC)"/>
            <person name="Jia N."/>
            <person name="Wang J."/>
            <person name="Shi W."/>
            <person name="Du L."/>
            <person name="Sun Y."/>
            <person name="Zhan W."/>
            <person name="Jiang J.F."/>
            <person name="Wang Q."/>
            <person name="Zhang B."/>
            <person name="Ji P."/>
            <person name="Bell-Sakyi L."/>
            <person name="Cui X.M."/>
            <person name="Yuan T.T."/>
            <person name="Jiang B.G."/>
            <person name="Yang W.F."/>
            <person name="Lam T.T."/>
            <person name="Chang Q.C."/>
            <person name="Ding S.J."/>
            <person name="Wang X.J."/>
            <person name="Zhu J.G."/>
            <person name="Ruan X.D."/>
            <person name="Zhao L."/>
            <person name="Wei J.T."/>
            <person name="Ye R.Z."/>
            <person name="Que T.C."/>
            <person name="Du C.H."/>
            <person name="Zhou Y.H."/>
            <person name="Cheng J.X."/>
            <person name="Dai P.F."/>
            <person name="Guo W.B."/>
            <person name="Han X.H."/>
            <person name="Huang E.J."/>
            <person name="Li L.F."/>
            <person name="Wei W."/>
            <person name="Gao Y.C."/>
            <person name="Liu J.Z."/>
            <person name="Shao H.Z."/>
            <person name="Wang X."/>
            <person name="Wang C.C."/>
            <person name="Yang T.C."/>
            <person name="Huo Q.B."/>
            <person name="Li W."/>
            <person name="Chen H.Y."/>
            <person name="Chen S.E."/>
            <person name="Zhou L.G."/>
            <person name="Ni X.B."/>
            <person name="Tian J.H."/>
            <person name="Sheng Y."/>
            <person name="Liu T."/>
            <person name="Pan Y.S."/>
            <person name="Xia L.Y."/>
            <person name="Li J."/>
            <person name="Zhao F."/>
            <person name="Cao W.C."/>
        </authorList>
    </citation>
    <scope>NUCLEOTIDE SEQUENCE</scope>
    <source>
        <strain evidence="7">Rmic-2018</strain>
    </source>
</reference>
<keyword evidence="5" id="KW-0472">Membrane</keyword>
<dbReference type="Proteomes" id="UP000821866">
    <property type="component" value="Chromosome 3"/>
</dbReference>
<dbReference type="PANTHER" id="PTHR43918">
    <property type="entry name" value="ACETYLCHOLINESTERASE"/>
    <property type="match status" value="1"/>
</dbReference>
<dbReference type="VEuPathDB" id="VectorBase:LOC119181215"/>
<dbReference type="GO" id="GO:0005886">
    <property type="term" value="C:plasma membrane"/>
    <property type="evidence" value="ECO:0007669"/>
    <property type="project" value="TreeGrafter"/>
</dbReference>
<dbReference type="SUPFAM" id="SSF53474">
    <property type="entry name" value="alpha/beta-Hydrolases"/>
    <property type="match status" value="1"/>
</dbReference>
<evidence type="ECO:0000256" key="1">
    <source>
        <dbReference type="ARBA" id="ARBA00005964"/>
    </source>
</evidence>
<dbReference type="AlphaFoldDB" id="A0A9J6ED59"/>
<comment type="similarity">
    <text evidence="1">Belongs to the type-B carboxylesterase/lipase family.</text>
</comment>
<dbReference type="Pfam" id="PF00135">
    <property type="entry name" value="COesterase"/>
    <property type="match status" value="1"/>
</dbReference>
<keyword evidence="3" id="KW-0378">Hydrolase</keyword>
<evidence type="ECO:0000256" key="2">
    <source>
        <dbReference type="ARBA" id="ARBA00022487"/>
    </source>
</evidence>
<dbReference type="EMBL" id="JABSTU010000005">
    <property type="protein sequence ID" value="KAH8032045.1"/>
    <property type="molecule type" value="Genomic_DNA"/>
</dbReference>
<evidence type="ECO:0000256" key="5">
    <source>
        <dbReference type="SAM" id="Phobius"/>
    </source>
</evidence>
<dbReference type="GO" id="GO:0005615">
    <property type="term" value="C:extracellular space"/>
    <property type="evidence" value="ECO:0007669"/>
    <property type="project" value="TreeGrafter"/>
</dbReference>
<dbReference type="InterPro" id="IPR050654">
    <property type="entry name" value="AChE-related_enzymes"/>
</dbReference>
<name>A0A9J6ED59_RHIMP</name>
<feature type="domain" description="Carboxylesterase type B" evidence="6">
    <location>
        <begin position="194"/>
        <end position="588"/>
    </location>
</feature>
<sequence>MPAVSAVSRRNRTVFTSALVLLMLLIKKRKQVREQRQPRRWWIRPVFLARKQEGLYHTATEQGGAVAPAMPTEPERAARVQQPLQDEKSHMQSSRRVNVVYEDRKTSVMTASRRRMFDGAIFAVFVLNVLAVAWLLIRAWDSVDVYVTIPGMGDVRGIQATVENQPVYVFRGIQYARSPEGLLRFAQLIRSNEDTTEDCLHLNVWTPCTERTAPGCRKTVLVFFHAIEFQNGDNNYYDGLWLAGLGHLVVVAPNFRLGAFGFLNIGCLSGDAPCAAADVAMGDQMMALQWVLDHIARFGGNASDVVLMGSASGAWSVGAHLLKDGMGGPRFWSRERFSKVILMSESPFRRYFDDKSHELPSLLNCSRGGTVEKLHCLRIVPAREIVRATSEMVHYFGPSASAHPSLKDASRLTGRRFLLGTVSNEGTHLLDYLKTTSPPDASVDRVLPTFLKRIYNINNGADIIDAFRKANAPDENVIVPVLAAHGNYAVTASGASWASELLGDLFYTCPLLRLGRELATRERNLVSGYVFDHRPSFALFNDTTGSARFMDLDFVFGRPLDGSRAANEQERELSRRMIDMWATFAKTGPFLFSMDTLLTTGCIYPQTLRVIENLPFVNGQPWPRYTDDGKDVQVRIGLTRFDVSP</sequence>
<keyword evidence="4" id="KW-0325">Glycoprotein</keyword>
<evidence type="ECO:0000259" key="6">
    <source>
        <dbReference type="Pfam" id="PF00135"/>
    </source>
</evidence>
<keyword evidence="2" id="KW-0719">Serine esterase</keyword>
<protein>
    <recommendedName>
        <fullName evidence="6">Carboxylesterase type B domain-containing protein</fullName>
    </recommendedName>
</protein>
<comment type="caution">
    <text evidence="7">The sequence shown here is derived from an EMBL/GenBank/DDBJ whole genome shotgun (WGS) entry which is preliminary data.</text>
</comment>
<dbReference type="InterPro" id="IPR002018">
    <property type="entry name" value="CarbesteraseB"/>
</dbReference>
<dbReference type="GO" id="GO:0003990">
    <property type="term" value="F:acetylcholinesterase activity"/>
    <property type="evidence" value="ECO:0007669"/>
    <property type="project" value="TreeGrafter"/>
</dbReference>
<evidence type="ECO:0000256" key="4">
    <source>
        <dbReference type="ARBA" id="ARBA00023180"/>
    </source>
</evidence>
<evidence type="ECO:0000256" key="3">
    <source>
        <dbReference type="ARBA" id="ARBA00022801"/>
    </source>
</evidence>
<feature type="transmembrane region" description="Helical" evidence="5">
    <location>
        <begin position="119"/>
        <end position="140"/>
    </location>
</feature>